<feature type="signal peptide" evidence="6">
    <location>
        <begin position="1"/>
        <end position="29"/>
    </location>
</feature>
<dbReference type="Pfam" id="PF01263">
    <property type="entry name" value="Aldose_epim"/>
    <property type="match status" value="1"/>
</dbReference>
<dbReference type="PANTHER" id="PTHR10091:SF0">
    <property type="entry name" value="GALACTOSE MUTAROTASE"/>
    <property type="match status" value="1"/>
</dbReference>
<evidence type="ECO:0000256" key="3">
    <source>
        <dbReference type="ARBA" id="ARBA00023235"/>
    </source>
</evidence>
<sequence>MSRFLKSRSWLLSASALVASVALSGVAAAHPTVHEKDWGHLSNGHHVKAITLTNDDGVKVTVLTYGAIIHEVVVPDRNGTPGNVALGFPDIAGYEKNNADPHFGAVLGRVANRITNGSFILEGKTYHTAANEGPNTLHGGPDSFDRKLWTVESKGVDAQGAYVELKLVSPDGDQGFPGELTTHVTYRLTDQDTLSLNFRATTDAPTVVNLSTHNYWNLNGEGSGSVDSEVVQIFADHFLKTDEHSIPTGELASVAGTPFDFRQPRTVAEGLRSHDQQMLLATGYDKCLVLNGSSKPGDAERVVARVTDPHSGRVMEVSTNMPGMQFYSANHIYGSYYGPSGRTYRQGDALAFEPEFFPNSPNTPSFPSIELKPGQTYDYGMSFHFSHQ</sequence>
<dbReference type="InterPro" id="IPR014718">
    <property type="entry name" value="GH-type_carb-bd"/>
</dbReference>
<comment type="pathway">
    <text evidence="1 5">Carbohydrate metabolism; hexose metabolism.</text>
</comment>
<protein>
    <recommendedName>
        <fullName evidence="5">Aldose 1-epimerase</fullName>
        <ecNumber evidence="5">5.1.3.3</ecNumber>
    </recommendedName>
</protein>
<dbReference type="Gene3D" id="2.70.98.10">
    <property type="match status" value="1"/>
</dbReference>
<accession>A0ABT3WGB9</accession>
<dbReference type="PANTHER" id="PTHR10091">
    <property type="entry name" value="ALDOSE-1-EPIMERASE"/>
    <property type="match status" value="1"/>
</dbReference>
<keyword evidence="4 5" id="KW-0119">Carbohydrate metabolism</keyword>
<keyword evidence="8" id="KW-1185">Reference proteome</keyword>
<dbReference type="Proteomes" id="UP001165576">
    <property type="component" value="Unassembled WGS sequence"/>
</dbReference>
<dbReference type="InterPro" id="IPR008183">
    <property type="entry name" value="Aldose_1/G6P_1-epimerase"/>
</dbReference>
<comment type="caution">
    <text evidence="7">The sequence shown here is derived from an EMBL/GenBank/DDBJ whole genome shotgun (WGS) entry which is preliminary data.</text>
</comment>
<feature type="chain" id="PRO_5045367865" description="Aldose 1-epimerase" evidence="6">
    <location>
        <begin position="30"/>
        <end position="388"/>
    </location>
</feature>
<dbReference type="EC" id="5.1.3.3" evidence="5"/>
<comment type="similarity">
    <text evidence="2 5">Belongs to the aldose epimerase family.</text>
</comment>
<dbReference type="InterPro" id="IPR047215">
    <property type="entry name" value="Galactose_mutarotase-like"/>
</dbReference>
<comment type="catalytic activity">
    <reaction evidence="5">
        <text>alpha-D-glucose = beta-D-glucose</text>
        <dbReference type="Rhea" id="RHEA:10264"/>
        <dbReference type="ChEBI" id="CHEBI:15903"/>
        <dbReference type="ChEBI" id="CHEBI:17925"/>
        <dbReference type="EC" id="5.1.3.3"/>
    </reaction>
</comment>
<evidence type="ECO:0000256" key="5">
    <source>
        <dbReference type="PIRNR" id="PIRNR005096"/>
    </source>
</evidence>
<evidence type="ECO:0000256" key="6">
    <source>
        <dbReference type="SAM" id="SignalP"/>
    </source>
</evidence>
<keyword evidence="3 5" id="KW-0413">Isomerase</keyword>
<keyword evidence="6" id="KW-0732">Signal</keyword>
<dbReference type="InterPro" id="IPR011013">
    <property type="entry name" value="Gal_mutarotase_sf_dom"/>
</dbReference>
<dbReference type="PIRSF" id="PIRSF005096">
    <property type="entry name" value="GALM"/>
    <property type="match status" value="1"/>
</dbReference>
<evidence type="ECO:0000313" key="8">
    <source>
        <dbReference type="Proteomes" id="UP001165576"/>
    </source>
</evidence>
<dbReference type="SUPFAM" id="SSF74650">
    <property type="entry name" value="Galactose mutarotase-like"/>
    <property type="match status" value="1"/>
</dbReference>
<name>A0ABT3WGB9_9PROT</name>
<evidence type="ECO:0000256" key="4">
    <source>
        <dbReference type="ARBA" id="ARBA00023277"/>
    </source>
</evidence>
<dbReference type="CDD" id="cd09019">
    <property type="entry name" value="galactose_mutarotase_like"/>
    <property type="match status" value="1"/>
</dbReference>
<dbReference type="EMBL" id="JANIDY010000002">
    <property type="protein sequence ID" value="MCX5618147.1"/>
    <property type="molecule type" value="Genomic_DNA"/>
</dbReference>
<evidence type="ECO:0000313" key="7">
    <source>
        <dbReference type="EMBL" id="MCX5618147.1"/>
    </source>
</evidence>
<organism evidence="7 8">
    <name type="scientific">Bombella pluederhausensis</name>
    <dbReference type="NCBI Taxonomy" id="2967336"/>
    <lineage>
        <taxon>Bacteria</taxon>
        <taxon>Pseudomonadati</taxon>
        <taxon>Pseudomonadota</taxon>
        <taxon>Alphaproteobacteria</taxon>
        <taxon>Acetobacterales</taxon>
        <taxon>Acetobacteraceae</taxon>
        <taxon>Bombella</taxon>
    </lineage>
</organism>
<dbReference type="RefSeq" id="WP_266116659.1">
    <property type="nucleotide sequence ID" value="NZ_JANIDY010000002.1"/>
</dbReference>
<gene>
    <name evidence="7" type="ORF">NQF86_05655</name>
</gene>
<evidence type="ECO:0000256" key="1">
    <source>
        <dbReference type="ARBA" id="ARBA00005028"/>
    </source>
</evidence>
<dbReference type="InterPro" id="IPR015443">
    <property type="entry name" value="Aldose_1-epimerase"/>
</dbReference>
<proteinExistence type="inferred from homology"/>
<evidence type="ECO:0000256" key="2">
    <source>
        <dbReference type="ARBA" id="ARBA00006206"/>
    </source>
</evidence>
<reference evidence="7" key="1">
    <citation type="submission" date="2022-07" db="EMBL/GenBank/DDBJ databases">
        <title>Bombella genomes.</title>
        <authorList>
            <person name="Harer L."/>
            <person name="Styblova S."/>
            <person name="Ehrmann M."/>
        </authorList>
    </citation>
    <scope>NUCLEOTIDE SEQUENCE</scope>
    <source>
        <strain evidence="7">TMW 2.2543</strain>
    </source>
</reference>
<dbReference type="NCBIfam" id="NF008277">
    <property type="entry name" value="PRK11055.1"/>
    <property type="match status" value="1"/>
</dbReference>